<keyword evidence="3 9" id="KW-0732">Signal</keyword>
<dbReference type="Proteomes" id="UP000292958">
    <property type="component" value="Unassembled WGS sequence"/>
</dbReference>
<evidence type="ECO:0000313" key="11">
    <source>
        <dbReference type="EMBL" id="RZU40111.1"/>
    </source>
</evidence>
<evidence type="ECO:0000259" key="10">
    <source>
        <dbReference type="PROSITE" id="PS50198"/>
    </source>
</evidence>
<dbReference type="AlphaFoldDB" id="A0A4Q7YSW2"/>
<feature type="signal peptide" evidence="9">
    <location>
        <begin position="1"/>
        <end position="25"/>
    </location>
</feature>
<sequence>MTLRVSQFSAVCGLTLLMLPLSALAQAPRYQSPLSVPNEPQQQLTLPTPTAITPNGTVVEDVIGRVNDRIISRSDLERSVQQLAAENQQNQVNPEESADRQKNLLRDMIDQQLLLSRAKELGLNADAEVIRRLDEIRKQNHMDSLEDLEKAARQQGVSFEDFKANIRNGILTQQVVRDEVGRHLQATQGQEQAYYNAHKNEFAQPEQVRLSEILVPTPADASDAVVGQAKAKAEGIAEKIIAGGNFDDLAKANSGGPTASQGGDLGLFKRGALAKVIEDQTFSLPTGGVTTPIRTRQGFVILKVTEHQAAGVPALKDIEPQIQEAMYMQAMQPALRAYLTKLREDAYIDIKPGFIDSGASSQQTKPVFSAYAPPVPKKKKEAKERFDRGGRFSTVSKTAPAPPAAPAVAAPVPTSSEAAPATASSEATPAATAASGTPTQSASKTAAATSKPKKIKREKVRFGQAPRNALPPGPQETAEGAGAGIASSTQAATSGDAVAPGTAIAPLDNSNALAANQDPLAPKPENTGKTRYSYRAKTEDADRAAKKQAAVKQKAVFTPVAPTTAEDQDRKEQATPLGLNGDTATKKKPVKVKGASKERLQNKPVTPPPPGPPPDPTVNPSLGATPEGVTPSPVPTPHGTAPAPAQQPEPSAPTPQPNN</sequence>
<dbReference type="RefSeq" id="WP_130418222.1">
    <property type="nucleotide sequence ID" value="NZ_SHKW01000001.1"/>
</dbReference>
<keyword evidence="4" id="KW-0574">Periplasm</keyword>
<comment type="catalytic activity">
    <reaction evidence="1">
        <text>[protein]-peptidylproline (omega=180) = [protein]-peptidylproline (omega=0)</text>
        <dbReference type="Rhea" id="RHEA:16237"/>
        <dbReference type="Rhea" id="RHEA-COMP:10747"/>
        <dbReference type="Rhea" id="RHEA-COMP:10748"/>
        <dbReference type="ChEBI" id="CHEBI:83833"/>
        <dbReference type="ChEBI" id="CHEBI:83834"/>
        <dbReference type="EC" id="5.2.1.8"/>
    </reaction>
</comment>
<dbReference type="InterPro" id="IPR023058">
    <property type="entry name" value="PPIase_PpiC_CS"/>
</dbReference>
<protein>
    <recommendedName>
        <fullName evidence="2">peptidylprolyl isomerase</fullName>
        <ecNumber evidence="2">5.2.1.8</ecNumber>
    </recommendedName>
</protein>
<reference evidence="11 12" key="1">
    <citation type="submission" date="2019-02" db="EMBL/GenBank/DDBJ databases">
        <title>Genomic Encyclopedia of Archaeal and Bacterial Type Strains, Phase II (KMG-II): from individual species to whole genera.</title>
        <authorList>
            <person name="Goeker M."/>
        </authorList>
    </citation>
    <scope>NUCLEOTIDE SEQUENCE [LARGE SCALE GENOMIC DNA]</scope>
    <source>
        <strain evidence="11 12">DSM 18101</strain>
    </source>
</reference>
<accession>A0A4Q7YSW2</accession>
<proteinExistence type="predicted"/>
<dbReference type="InterPro" id="IPR015391">
    <property type="entry name" value="SurA_N"/>
</dbReference>
<dbReference type="InterPro" id="IPR027304">
    <property type="entry name" value="Trigger_fact/SurA_dom_sf"/>
</dbReference>
<dbReference type="Pfam" id="PF09312">
    <property type="entry name" value="SurA_N"/>
    <property type="match status" value="1"/>
</dbReference>
<feature type="compositionally biased region" description="Low complexity" evidence="8">
    <location>
        <begin position="406"/>
        <end position="450"/>
    </location>
</feature>
<name>A0A4Q7YSW2_9BACT</name>
<dbReference type="PANTHER" id="PTHR47245">
    <property type="entry name" value="PEPTIDYLPROLYL ISOMERASE"/>
    <property type="match status" value="1"/>
</dbReference>
<keyword evidence="5 7" id="KW-0697">Rotamase</keyword>
<dbReference type="EC" id="5.2.1.8" evidence="2"/>
<evidence type="ECO:0000256" key="1">
    <source>
        <dbReference type="ARBA" id="ARBA00000971"/>
    </source>
</evidence>
<feature type="compositionally biased region" description="Basic and acidic residues" evidence="8">
    <location>
        <begin position="536"/>
        <end position="545"/>
    </location>
</feature>
<feature type="domain" description="PpiC" evidence="10">
    <location>
        <begin position="205"/>
        <end position="306"/>
    </location>
</feature>
<feature type="chain" id="PRO_5020865449" description="peptidylprolyl isomerase" evidence="9">
    <location>
        <begin position="26"/>
        <end position="659"/>
    </location>
</feature>
<evidence type="ECO:0000256" key="9">
    <source>
        <dbReference type="SAM" id="SignalP"/>
    </source>
</evidence>
<evidence type="ECO:0000313" key="12">
    <source>
        <dbReference type="Proteomes" id="UP000292958"/>
    </source>
</evidence>
<dbReference type="Gene3D" id="1.10.4030.10">
    <property type="entry name" value="Porin chaperone SurA, peptide-binding domain"/>
    <property type="match status" value="1"/>
</dbReference>
<keyword evidence="12" id="KW-1185">Reference proteome</keyword>
<evidence type="ECO:0000256" key="7">
    <source>
        <dbReference type="PROSITE-ProRule" id="PRU00278"/>
    </source>
</evidence>
<dbReference type="EMBL" id="SHKW01000001">
    <property type="protein sequence ID" value="RZU40111.1"/>
    <property type="molecule type" value="Genomic_DNA"/>
</dbReference>
<dbReference type="PROSITE" id="PS01096">
    <property type="entry name" value="PPIC_PPIASE_1"/>
    <property type="match status" value="1"/>
</dbReference>
<evidence type="ECO:0000256" key="6">
    <source>
        <dbReference type="ARBA" id="ARBA00023235"/>
    </source>
</evidence>
<dbReference type="GO" id="GO:0003755">
    <property type="term" value="F:peptidyl-prolyl cis-trans isomerase activity"/>
    <property type="evidence" value="ECO:0007669"/>
    <property type="project" value="UniProtKB-KW"/>
</dbReference>
<feature type="compositionally biased region" description="Pro residues" evidence="8">
    <location>
        <begin position="605"/>
        <end position="617"/>
    </location>
</feature>
<dbReference type="PROSITE" id="PS50198">
    <property type="entry name" value="PPIC_PPIASE_2"/>
    <property type="match status" value="1"/>
</dbReference>
<dbReference type="InterPro" id="IPR000297">
    <property type="entry name" value="PPIase_PpiC"/>
</dbReference>
<dbReference type="InterPro" id="IPR046357">
    <property type="entry name" value="PPIase_dom_sf"/>
</dbReference>
<feature type="compositionally biased region" description="Basic and acidic residues" evidence="8">
    <location>
        <begin position="381"/>
        <end position="390"/>
    </location>
</feature>
<dbReference type="SUPFAM" id="SSF109998">
    <property type="entry name" value="Triger factor/SurA peptide-binding domain-like"/>
    <property type="match status" value="1"/>
</dbReference>
<dbReference type="PANTHER" id="PTHR47245:SF1">
    <property type="entry name" value="FOLDASE PROTEIN PRSA"/>
    <property type="match status" value="1"/>
</dbReference>
<keyword evidence="6 7" id="KW-0413">Isomerase</keyword>
<evidence type="ECO:0000256" key="3">
    <source>
        <dbReference type="ARBA" id="ARBA00022729"/>
    </source>
</evidence>
<evidence type="ECO:0000256" key="4">
    <source>
        <dbReference type="ARBA" id="ARBA00022764"/>
    </source>
</evidence>
<evidence type="ECO:0000256" key="5">
    <source>
        <dbReference type="ARBA" id="ARBA00023110"/>
    </source>
</evidence>
<evidence type="ECO:0000256" key="2">
    <source>
        <dbReference type="ARBA" id="ARBA00013194"/>
    </source>
</evidence>
<dbReference type="InterPro" id="IPR050245">
    <property type="entry name" value="PrsA_foldase"/>
</dbReference>
<evidence type="ECO:0000256" key="8">
    <source>
        <dbReference type="SAM" id="MobiDB-lite"/>
    </source>
</evidence>
<dbReference type="Gene3D" id="3.10.50.40">
    <property type="match status" value="1"/>
</dbReference>
<feature type="region of interest" description="Disordered" evidence="8">
    <location>
        <begin position="368"/>
        <end position="659"/>
    </location>
</feature>
<organism evidence="11 12">
    <name type="scientific">Edaphobacter modestus</name>
    <dbReference type="NCBI Taxonomy" id="388466"/>
    <lineage>
        <taxon>Bacteria</taxon>
        <taxon>Pseudomonadati</taxon>
        <taxon>Acidobacteriota</taxon>
        <taxon>Terriglobia</taxon>
        <taxon>Terriglobales</taxon>
        <taxon>Acidobacteriaceae</taxon>
        <taxon>Edaphobacter</taxon>
    </lineage>
</organism>
<feature type="compositionally biased region" description="Low complexity" evidence="8">
    <location>
        <begin position="547"/>
        <end position="556"/>
    </location>
</feature>
<comment type="caution">
    <text evidence="11">The sequence shown here is derived from an EMBL/GenBank/DDBJ whole genome shotgun (WGS) entry which is preliminary data.</text>
</comment>
<feature type="compositionally biased region" description="Pro residues" evidence="8">
    <location>
        <begin position="645"/>
        <end position="659"/>
    </location>
</feature>
<dbReference type="OrthoDB" id="14196at2"/>
<dbReference type="SUPFAM" id="SSF54534">
    <property type="entry name" value="FKBP-like"/>
    <property type="match status" value="1"/>
</dbReference>
<gene>
    <name evidence="11" type="ORF">BDD14_1535</name>
</gene>
<dbReference type="Pfam" id="PF13616">
    <property type="entry name" value="Rotamase_3"/>
    <property type="match status" value="1"/>
</dbReference>